<evidence type="ECO:0000256" key="5">
    <source>
        <dbReference type="SAM" id="MobiDB-lite"/>
    </source>
</evidence>
<evidence type="ECO:0000259" key="6">
    <source>
        <dbReference type="Pfam" id="PF00288"/>
    </source>
</evidence>
<protein>
    <submittedName>
        <fullName evidence="8">Galactokinase</fullName>
    </submittedName>
</protein>
<dbReference type="SUPFAM" id="SSF55060">
    <property type="entry name" value="GHMP Kinase, C-terminal domain"/>
    <property type="match status" value="1"/>
</dbReference>
<comment type="similarity">
    <text evidence="1">Belongs to the GHMP kinase family. GalK subfamily.</text>
</comment>
<dbReference type="InterPro" id="IPR014721">
    <property type="entry name" value="Ribsml_uS5_D2-typ_fold_subgr"/>
</dbReference>
<dbReference type="PRINTS" id="PR00959">
    <property type="entry name" value="MEVGALKINASE"/>
</dbReference>
<sequence>MSTLHRLLRPLRGDRAATDEEPPVSDGASPDELSAAFTSRYGHTPAGVWWAPGQAALLGEHTGDSGMTLTTALPWGVSLALAPTDDGTLRVASRGASGQAVRLAPGRQPLGAPAWAGRVAGVVRAARESGQLPDGAGARVLVDSDLPAGGGFAAAAALECAVLVALAQAHGNDALAKDPAALARVSHTPGGGSHGASTGPARAAALRYSRGNALLTDRRSGRTSTVPLDPHRSGVELLVITPRQRHGLRAGTAGRRRAECARAARLLGVDALPDVADLTRALDTLNDPVLRRRVQHVVTEAHRVNAASGLLRVGAVGELGALLTSSHLSLRDQFAVSSPTTDAAVEASSAAARGARMVGGRGESALVLADAHRAAEVRRAVSAAFDSRGWPEPEVRPACPAAGAHRVDG</sequence>
<feature type="domain" description="Galactokinase N-terminal" evidence="7">
    <location>
        <begin position="36"/>
        <end position="83"/>
    </location>
</feature>
<dbReference type="EMBL" id="VFQC01000001">
    <property type="protein sequence ID" value="TQN32949.1"/>
    <property type="molecule type" value="Genomic_DNA"/>
</dbReference>
<organism evidence="8 9">
    <name type="scientific">Haloactinospora alba</name>
    <dbReference type="NCBI Taxonomy" id="405555"/>
    <lineage>
        <taxon>Bacteria</taxon>
        <taxon>Bacillati</taxon>
        <taxon>Actinomycetota</taxon>
        <taxon>Actinomycetes</taxon>
        <taxon>Streptosporangiales</taxon>
        <taxon>Nocardiopsidaceae</taxon>
        <taxon>Haloactinospora</taxon>
    </lineage>
</organism>
<dbReference type="Pfam" id="PF10509">
    <property type="entry name" value="GalKase_gal_bdg"/>
    <property type="match status" value="1"/>
</dbReference>
<comment type="caution">
    <text evidence="8">The sequence shown here is derived from an EMBL/GenBank/DDBJ whole genome shotgun (WGS) entry which is preliminary data.</text>
</comment>
<dbReference type="GO" id="GO:0006012">
    <property type="term" value="P:galactose metabolic process"/>
    <property type="evidence" value="ECO:0007669"/>
    <property type="project" value="InterPro"/>
</dbReference>
<accession>A0A543NMA0</accession>
<dbReference type="PRINTS" id="PR00473">
    <property type="entry name" value="GALCTOKINASE"/>
</dbReference>
<dbReference type="GO" id="GO:0004335">
    <property type="term" value="F:galactokinase activity"/>
    <property type="evidence" value="ECO:0007669"/>
    <property type="project" value="InterPro"/>
</dbReference>
<keyword evidence="3 8" id="KW-0418">Kinase</keyword>
<name>A0A543NMA0_9ACTN</name>
<evidence type="ECO:0000259" key="7">
    <source>
        <dbReference type="Pfam" id="PF10509"/>
    </source>
</evidence>
<dbReference type="PIRSF" id="PIRSF000530">
    <property type="entry name" value="Galactokinase"/>
    <property type="match status" value="1"/>
</dbReference>
<evidence type="ECO:0000256" key="4">
    <source>
        <dbReference type="ARBA" id="ARBA00022840"/>
    </source>
</evidence>
<dbReference type="InterPro" id="IPR020568">
    <property type="entry name" value="Ribosomal_Su5_D2-typ_SF"/>
</dbReference>
<evidence type="ECO:0000313" key="9">
    <source>
        <dbReference type="Proteomes" id="UP000317422"/>
    </source>
</evidence>
<dbReference type="Gene3D" id="3.30.230.10">
    <property type="match status" value="1"/>
</dbReference>
<reference evidence="8 9" key="1">
    <citation type="submission" date="2019-06" db="EMBL/GenBank/DDBJ databases">
        <title>Sequencing the genomes of 1000 actinobacteria strains.</title>
        <authorList>
            <person name="Klenk H.-P."/>
        </authorList>
    </citation>
    <scope>NUCLEOTIDE SEQUENCE [LARGE SCALE GENOMIC DNA]</scope>
    <source>
        <strain evidence="8 9">DSM 45015</strain>
    </source>
</reference>
<dbReference type="InterPro" id="IPR000705">
    <property type="entry name" value="Galactokinase"/>
</dbReference>
<dbReference type="InterPro" id="IPR006206">
    <property type="entry name" value="Mevalonate/galactokinase"/>
</dbReference>
<dbReference type="GO" id="GO:0005524">
    <property type="term" value="F:ATP binding"/>
    <property type="evidence" value="ECO:0007669"/>
    <property type="project" value="UniProtKB-KW"/>
</dbReference>
<dbReference type="GO" id="GO:0005829">
    <property type="term" value="C:cytosol"/>
    <property type="evidence" value="ECO:0007669"/>
    <property type="project" value="TreeGrafter"/>
</dbReference>
<evidence type="ECO:0000256" key="1">
    <source>
        <dbReference type="ARBA" id="ARBA00006566"/>
    </source>
</evidence>
<feature type="domain" description="GHMP kinase N-terminal" evidence="6">
    <location>
        <begin position="122"/>
        <end position="201"/>
    </location>
</feature>
<dbReference type="InterPro" id="IPR006204">
    <property type="entry name" value="GHMP_kinase_N_dom"/>
</dbReference>
<dbReference type="Gene3D" id="3.30.70.890">
    <property type="entry name" value="GHMP kinase, C-terminal domain"/>
    <property type="match status" value="1"/>
</dbReference>
<dbReference type="AlphaFoldDB" id="A0A543NMA0"/>
<evidence type="ECO:0000256" key="3">
    <source>
        <dbReference type="ARBA" id="ARBA00022777"/>
    </source>
</evidence>
<dbReference type="Pfam" id="PF00288">
    <property type="entry name" value="GHMP_kinases_N"/>
    <property type="match status" value="1"/>
</dbReference>
<evidence type="ECO:0000256" key="2">
    <source>
        <dbReference type="ARBA" id="ARBA00022741"/>
    </source>
</evidence>
<dbReference type="InterPro" id="IPR019539">
    <property type="entry name" value="GalKase_N"/>
</dbReference>
<keyword evidence="2" id="KW-0547">Nucleotide-binding</keyword>
<dbReference type="PANTHER" id="PTHR10457:SF7">
    <property type="entry name" value="GALACTOKINASE-RELATED"/>
    <property type="match status" value="1"/>
</dbReference>
<feature type="region of interest" description="Disordered" evidence="5">
    <location>
        <begin position="1"/>
        <end position="32"/>
    </location>
</feature>
<gene>
    <name evidence="8" type="ORF">FHX37_2938</name>
</gene>
<keyword evidence="9" id="KW-1185">Reference proteome</keyword>
<proteinExistence type="inferred from homology"/>
<keyword evidence="3 8" id="KW-0808">Transferase</keyword>
<dbReference type="OrthoDB" id="250531at2"/>
<dbReference type="InterPro" id="IPR036554">
    <property type="entry name" value="GHMP_kinase_C_sf"/>
</dbReference>
<keyword evidence="4" id="KW-0067">ATP-binding</keyword>
<evidence type="ECO:0000313" key="8">
    <source>
        <dbReference type="EMBL" id="TQN32949.1"/>
    </source>
</evidence>
<dbReference type="Proteomes" id="UP000317422">
    <property type="component" value="Unassembled WGS sequence"/>
</dbReference>
<dbReference type="PANTHER" id="PTHR10457">
    <property type="entry name" value="MEVALONATE KINASE/GALACTOKINASE"/>
    <property type="match status" value="1"/>
</dbReference>
<dbReference type="RefSeq" id="WP_141924381.1">
    <property type="nucleotide sequence ID" value="NZ_VFQC01000001.1"/>
</dbReference>
<dbReference type="SUPFAM" id="SSF54211">
    <property type="entry name" value="Ribosomal protein S5 domain 2-like"/>
    <property type="match status" value="1"/>
</dbReference>